<dbReference type="RefSeq" id="WP_353650739.1">
    <property type="nucleotide sequence ID" value="NZ_CP159218.1"/>
</dbReference>
<dbReference type="InterPro" id="IPR002918">
    <property type="entry name" value="Lipase_EstA/Esterase_EstB"/>
</dbReference>
<reference evidence="1" key="1">
    <citation type="submission" date="2024-05" db="EMBL/GenBank/DDBJ databases">
        <authorList>
            <person name="Cai S.Y."/>
            <person name="Jin L.M."/>
            <person name="Li H.R."/>
        </authorList>
    </citation>
    <scope>NUCLEOTIDE SEQUENCE</scope>
    <source>
        <strain evidence="1">A5-74</strain>
    </source>
</reference>
<dbReference type="GO" id="GO:0016787">
    <property type="term" value="F:hydrolase activity"/>
    <property type="evidence" value="ECO:0007669"/>
    <property type="project" value="InterPro"/>
</dbReference>
<dbReference type="SUPFAM" id="SSF53474">
    <property type="entry name" value="alpha/beta-Hydrolases"/>
    <property type="match status" value="1"/>
</dbReference>
<name>A0AAU8DU34_9ACTN</name>
<protein>
    <recommendedName>
        <fullName evidence="2">Lipase</fullName>
    </recommendedName>
</protein>
<dbReference type="Pfam" id="PF01674">
    <property type="entry name" value="Lipase_2"/>
    <property type="match status" value="1"/>
</dbReference>
<gene>
    <name evidence="1" type="ORF">ABLG96_07480</name>
</gene>
<accession>A0AAU8DU34</accession>
<dbReference type="Gene3D" id="3.40.50.1820">
    <property type="entry name" value="alpha/beta hydrolase"/>
    <property type="match status" value="1"/>
</dbReference>
<evidence type="ECO:0008006" key="2">
    <source>
        <dbReference type="Google" id="ProtNLM"/>
    </source>
</evidence>
<dbReference type="GO" id="GO:0016042">
    <property type="term" value="P:lipid catabolic process"/>
    <property type="evidence" value="ECO:0007669"/>
    <property type="project" value="InterPro"/>
</dbReference>
<dbReference type="EMBL" id="CP159218">
    <property type="protein sequence ID" value="XCG65128.1"/>
    <property type="molecule type" value="Genomic_DNA"/>
</dbReference>
<dbReference type="InterPro" id="IPR029058">
    <property type="entry name" value="AB_hydrolase_fold"/>
</dbReference>
<sequence>MNDPACRSAEPPVVLLHGTFATPAGDFGRLAPALRASGRCVYAVLYGAAFGYGGVGSITDSAQAVGAFIEQVQTTSGAADVDVVAFSQGALVLRAALQGFVPTGTVRLALLLAPDYHGTSVPIVTKVPAALCPSCAEQVRGSALLRSLDAGGELAPGVRYASLLLDDDAWVQPLADQSPRGPADRVRAQLLQDVCPDVQVQHSVLPSAPAAVAWTMAALESDGRPTGRFACR</sequence>
<evidence type="ECO:0000313" key="1">
    <source>
        <dbReference type="EMBL" id="XCG65128.1"/>
    </source>
</evidence>
<organism evidence="1">
    <name type="scientific">Nakamurella sp. A5-74</name>
    <dbReference type="NCBI Taxonomy" id="3158264"/>
    <lineage>
        <taxon>Bacteria</taxon>
        <taxon>Bacillati</taxon>
        <taxon>Actinomycetota</taxon>
        <taxon>Actinomycetes</taxon>
        <taxon>Nakamurellales</taxon>
        <taxon>Nakamurellaceae</taxon>
        <taxon>Nakamurella</taxon>
    </lineage>
</organism>
<dbReference type="AlphaFoldDB" id="A0AAU8DU34"/>
<proteinExistence type="predicted"/>